<accession>A0A552UJ28</accession>
<dbReference type="Proteomes" id="UP000317894">
    <property type="component" value="Unassembled WGS sequence"/>
</dbReference>
<keyword evidence="2" id="KW-1185">Reference proteome</keyword>
<dbReference type="EMBL" id="VJWA01000001">
    <property type="protein sequence ID" value="TRW18238.1"/>
    <property type="molecule type" value="Genomic_DNA"/>
</dbReference>
<dbReference type="RefSeq" id="WP_144236931.1">
    <property type="nucleotide sequence ID" value="NZ_VJWA01000001.1"/>
</dbReference>
<sequence length="66" mass="7468">MSEIEYRVAREAYHLDMATKAGSDAVARRHHEAARRCADYSYPLSAIEPAPLRPVWFARELHADAA</sequence>
<proteinExistence type="predicted"/>
<comment type="caution">
    <text evidence="1">The sequence shown here is derived from an EMBL/GenBank/DDBJ whole genome shotgun (WGS) entry which is preliminary data.</text>
</comment>
<evidence type="ECO:0000313" key="2">
    <source>
        <dbReference type="Proteomes" id="UP000317894"/>
    </source>
</evidence>
<reference evidence="1 2" key="1">
    <citation type="submission" date="2019-07" db="EMBL/GenBank/DDBJ databases">
        <title>Novel species isolated from glacier.</title>
        <authorList>
            <person name="Liu Q."/>
            <person name="Xin Y.-H."/>
        </authorList>
    </citation>
    <scope>NUCLEOTIDE SEQUENCE [LARGE SCALE GENOMIC DNA]</scope>
    <source>
        <strain evidence="1 2">LB1R16</strain>
    </source>
</reference>
<organism evidence="1 2">
    <name type="scientific">Glacieibacterium frigidum</name>
    <dbReference type="NCBI Taxonomy" id="2593303"/>
    <lineage>
        <taxon>Bacteria</taxon>
        <taxon>Pseudomonadati</taxon>
        <taxon>Pseudomonadota</taxon>
        <taxon>Alphaproteobacteria</taxon>
        <taxon>Sphingomonadales</taxon>
        <taxon>Sphingosinicellaceae</taxon>
        <taxon>Glacieibacterium</taxon>
    </lineage>
</organism>
<name>A0A552UJ28_9SPHN</name>
<gene>
    <name evidence="1" type="ORF">FMM06_09110</name>
</gene>
<dbReference type="AlphaFoldDB" id="A0A552UJ28"/>
<evidence type="ECO:0000313" key="1">
    <source>
        <dbReference type="EMBL" id="TRW18238.1"/>
    </source>
</evidence>
<protein>
    <submittedName>
        <fullName evidence="1">Uncharacterized protein</fullName>
    </submittedName>
</protein>